<comment type="similarity">
    <text evidence="1">Belongs to the UPF0711 family.</text>
</comment>
<feature type="compositionally biased region" description="Polar residues" evidence="2">
    <location>
        <begin position="176"/>
        <end position="197"/>
    </location>
</feature>
<dbReference type="Ensembl" id="ENSPKIT00000037331.1">
    <property type="protein sequence ID" value="ENSPKIP00000012925.1"/>
    <property type="gene ID" value="ENSPKIG00000000539.1"/>
</dbReference>
<dbReference type="Pfam" id="PF15719">
    <property type="entry name" value="Rmp24-like"/>
    <property type="match status" value="1"/>
</dbReference>
<evidence type="ECO:0000313" key="3">
    <source>
        <dbReference type="Ensembl" id="ENSPKIP00000012925.1"/>
    </source>
</evidence>
<keyword evidence="4" id="KW-1185">Reference proteome</keyword>
<dbReference type="GeneTree" id="ENSGT00390000013383"/>
<protein>
    <submittedName>
        <fullName evidence="3">Si:dkey-184p18.2</fullName>
    </submittedName>
</protein>
<name>A0A3B3R4T2_9TELE</name>
<feature type="compositionally biased region" description="Low complexity" evidence="2">
    <location>
        <begin position="199"/>
        <end position="224"/>
    </location>
</feature>
<accession>A0A3B3R4T2</accession>
<dbReference type="AlphaFoldDB" id="A0A3B3R4T2"/>
<dbReference type="Proteomes" id="UP000261540">
    <property type="component" value="Unplaced"/>
</dbReference>
<dbReference type="InterPro" id="IPR029779">
    <property type="entry name" value="Rmp24-like"/>
</dbReference>
<dbReference type="PANTHER" id="PTHR31402:SF2">
    <property type="entry name" value="UPF0711 PROTEIN C18ORF21"/>
    <property type="match status" value="1"/>
</dbReference>
<dbReference type="KEGG" id="pki:111843963"/>
<dbReference type="Ensembl" id="ENSPKIT00000037321.1">
    <property type="protein sequence ID" value="ENSPKIP00000012916.1"/>
    <property type="gene ID" value="ENSPKIG00000000539.1"/>
</dbReference>
<feature type="region of interest" description="Disordered" evidence="2">
    <location>
        <begin position="176"/>
        <end position="238"/>
    </location>
</feature>
<reference evidence="3" key="1">
    <citation type="submission" date="2025-05" db="UniProtKB">
        <authorList>
            <consortium name="Ensembl"/>
        </authorList>
    </citation>
    <scope>IDENTIFICATION</scope>
</reference>
<evidence type="ECO:0000256" key="2">
    <source>
        <dbReference type="SAM" id="MobiDB-lite"/>
    </source>
</evidence>
<dbReference type="PANTHER" id="PTHR31402">
    <property type="entry name" value="UPF0711 PROTEIN C18ORF21"/>
    <property type="match status" value="1"/>
</dbReference>
<evidence type="ECO:0000313" key="4">
    <source>
        <dbReference type="Proteomes" id="UP000261540"/>
    </source>
</evidence>
<dbReference type="STRING" id="1676925.ENSPKIP00000012916"/>
<feature type="compositionally biased region" description="Polar residues" evidence="2">
    <location>
        <begin position="225"/>
        <end position="238"/>
    </location>
</feature>
<dbReference type="OrthoDB" id="10049098at2759"/>
<proteinExistence type="inferred from homology"/>
<sequence>MSPACGSRPRHAVPFYTFSDQYLTCCLSLFVSPSFASVCFTSLVCILVCPLFVCPLLFHPCLPVFALPTSICTLCLTRSFALFVPGGSFPEESVCPFCSQWRQPDNHHVRVRPKRKASRRVQQLLRREASRRHLNLEQTRVLRKFHGSRSMLMATCHTCHRKSKKGGALRNFLASLSKSQSTPEGTGKNSSASSTPRILSKSASELFKSSSRSTPFRTPRSASTESGISPKQGSATSSFSRLRKLLIKGDTQTSKNGTLKDFLSSL</sequence>
<evidence type="ECO:0000256" key="1">
    <source>
        <dbReference type="ARBA" id="ARBA00006160"/>
    </source>
</evidence>
<organism evidence="3 4">
    <name type="scientific">Paramormyrops kingsleyae</name>
    <dbReference type="NCBI Taxonomy" id="1676925"/>
    <lineage>
        <taxon>Eukaryota</taxon>
        <taxon>Metazoa</taxon>
        <taxon>Chordata</taxon>
        <taxon>Craniata</taxon>
        <taxon>Vertebrata</taxon>
        <taxon>Euteleostomi</taxon>
        <taxon>Actinopterygii</taxon>
        <taxon>Neopterygii</taxon>
        <taxon>Teleostei</taxon>
        <taxon>Osteoglossocephala</taxon>
        <taxon>Osteoglossomorpha</taxon>
        <taxon>Osteoglossiformes</taxon>
        <taxon>Mormyridae</taxon>
        <taxon>Paramormyrops</taxon>
    </lineage>
</organism>
<dbReference type="CTD" id="83608"/>